<dbReference type="Proteomes" id="UP000478546">
    <property type="component" value="Unassembled WGS sequence"/>
</dbReference>
<evidence type="ECO:0000313" key="5">
    <source>
        <dbReference type="EMBL" id="NDK55489.1"/>
    </source>
</evidence>
<accession>A0A6B2GX27</accession>
<dbReference type="PRINTS" id="PR00032">
    <property type="entry name" value="HTHARAC"/>
</dbReference>
<gene>
    <name evidence="5" type="ORF">GWO68_06135</name>
</gene>
<keyword evidence="3" id="KW-0804">Transcription</keyword>
<dbReference type="SUPFAM" id="SSF46689">
    <property type="entry name" value="Homeodomain-like"/>
    <property type="match status" value="1"/>
</dbReference>
<feature type="domain" description="HTH araC/xylS-type" evidence="4">
    <location>
        <begin position="183"/>
        <end position="281"/>
    </location>
</feature>
<dbReference type="GO" id="GO:0003700">
    <property type="term" value="F:DNA-binding transcription factor activity"/>
    <property type="evidence" value="ECO:0007669"/>
    <property type="project" value="InterPro"/>
</dbReference>
<keyword evidence="2" id="KW-0238">DNA-binding</keyword>
<organism evidence="5 6">
    <name type="scientific">Pontibacter fetidus</name>
    <dbReference type="NCBI Taxonomy" id="2700082"/>
    <lineage>
        <taxon>Bacteria</taxon>
        <taxon>Pseudomonadati</taxon>
        <taxon>Bacteroidota</taxon>
        <taxon>Cytophagia</taxon>
        <taxon>Cytophagales</taxon>
        <taxon>Hymenobacteraceae</taxon>
        <taxon>Pontibacter</taxon>
    </lineage>
</organism>
<dbReference type="SUPFAM" id="SSF51215">
    <property type="entry name" value="Regulatory protein AraC"/>
    <property type="match status" value="1"/>
</dbReference>
<dbReference type="InterPro" id="IPR020449">
    <property type="entry name" value="Tscrpt_reg_AraC-type_HTH"/>
</dbReference>
<dbReference type="RefSeq" id="WP_162345550.1">
    <property type="nucleotide sequence ID" value="NZ_JAAEAA010000006.1"/>
</dbReference>
<proteinExistence type="predicted"/>
<dbReference type="EMBL" id="JAAEAA010000006">
    <property type="protein sequence ID" value="NDK55489.1"/>
    <property type="molecule type" value="Genomic_DNA"/>
</dbReference>
<protein>
    <submittedName>
        <fullName evidence="5">Helix-turn-helix domain-containing protein</fullName>
    </submittedName>
</protein>
<name>A0A6B2GX27_9BACT</name>
<reference evidence="5 6" key="1">
    <citation type="submission" date="2020-01" db="EMBL/GenBank/DDBJ databases">
        <authorList>
            <person name="Kim M.K."/>
        </authorList>
    </citation>
    <scope>NUCLEOTIDE SEQUENCE [LARGE SCALE GENOMIC DNA]</scope>
    <source>
        <strain evidence="5 6">BT213</strain>
    </source>
</reference>
<evidence type="ECO:0000313" key="6">
    <source>
        <dbReference type="Proteomes" id="UP000478546"/>
    </source>
</evidence>
<evidence type="ECO:0000256" key="2">
    <source>
        <dbReference type="ARBA" id="ARBA00023125"/>
    </source>
</evidence>
<dbReference type="SMART" id="SM00342">
    <property type="entry name" value="HTH_ARAC"/>
    <property type="match status" value="1"/>
</dbReference>
<evidence type="ECO:0000256" key="3">
    <source>
        <dbReference type="ARBA" id="ARBA00023163"/>
    </source>
</evidence>
<dbReference type="AlphaFoldDB" id="A0A6B2GX27"/>
<dbReference type="Gene3D" id="1.10.10.60">
    <property type="entry name" value="Homeodomain-like"/>
    <property type="match status" value="1"/>
</dbReference>
<keyword evidence="1" id="KW-0805">Transcription regulation</keyword>
<keyword evidence="6" id="KW-1185">Reference proteome</keyword>
<evidence type="ECO:0000259" key="4">
    <source>
        <dbReference type="PROSITE" id="PS01124"/>
    </source>
</evidence>
<sequence>MKKQNNYTLPTQDLLFEREIAVMPLQEFKSELSAIPHRHDAYQLMFVQETKGGDNLIDFRRYDMLAGRLFLIGPGQVHQRLSLQEQGVILFFSEAFLQATGLTAHDALVLFGAVYQHPYLDLPEDLQQFFLKLSELIVLELKQETPSQAILSRYLFILLSYLLRECHVQIAQLTPARHSERLFKLSTLIEDHYLAHKPISFYAEALHITPKHLNNLCRQYLHTTVSDMQNARLLLESKRLLHFCNLTVKEIAYKLGFEDDSYFVRFFKRMAGLTPMQFRASGSESTIADV</sequence>
<dbReference type="PANTHER" id="PTHR43280:SF32">
    <property type="entry name" value="TRANSCRIPTIONAL REGULATORY PROTEIN"/>
    <property type="match status" value="1"/>
</dbReference>
<comment type="caution">
    <text evidence="5">The sequence shown here is derived from an EMBL/GenBank/DDBJ whole genome shotgun (WGS) entry which is preliminary data.</text>
</comment>
<dbReference type="GO" id="GO:0043565">
    <property type="term" value="F:sequence-specific DNA binding"/>
    <property type="evidence" value="ECO:0007669"/>
    <property type="project" value="InterPro"/>
</dbReference>
<evidence type="ECO:0000256" key="1">
    <source>
        <dbReference type="ARBA" id="ARBA00023015"/>
    </source>
</evidence>
<dbReference type="Pfam" id="PF12833">
    <property type="entry name" value="HTH_18"/>
    <property type="match status" value="1"/>
</dbReference>
<dbReference type="PROSITE" id="PS01124">
    <property type="entry name" value="HTH_ARAC_FAMILY_2"/>
    <property type="match status" value="1"/>
</dbReference>
<dbReference type="InterPro" id="IPR009057">
    <property type="entry name" value="Homeodomain-like_sf"/>
</dbReference>
<dbReference type="PANTHER" id="PTHR43280">
    <property type="entry name" value="ARAC-FAMILY TRANSCRIPTIONAL REGULATOR"/>
    <property type="match status" value="1"/>
</dbReference>
<dbReference type="InterPro" id="IPR018060">
    <property type="entry name" value="HTH_AraC"/>
</dbReference>
<dbReference type="InterPro" id="IPR037923">
    <property type="entry name" value="HTH-like"/>
</dbReference>